<feature type="signal peptide" evidence="7">
    <location>
        <begin position="1"/>
        <end position="26"/>
    </location>
</feature>
<reference evidence="10 11" key="1">
    <citation type="journal article" date="2011" name="Stand. Genomic Sci.">
        <title>Complete genome sequence of Bacteroides salanitronis type strain (BL78).</title>
        <authorList>
            <person name="Gronow S."/>
            <person name="Held B."/>
            <person name="Lucas S."/>
            <person name="Lapidus A."/>
            <person name="Del Rio T.G."/>
            <person name="Nolan M."/>
            <person name="Tice H."/>
            <person name="Deshpande S."/>
            <person name="Cheng J.F."/>
            <person name="Pitluck S."/>
            <person name="Liolios K."/>
            <person name="Pagani I."/>
            <person name="Ivanova N."/>
            <person name="Mavromatis K."/>
            <person name="Pati A."/>
            <person name="Tapia R."/>
            <person name="Han C."/>
            <person name="Goodwin L."/>
            <person name="Chen A."/>
            <person name="Palaniappan K."/>
            <person name="Land M."/>
            <person name="Hauser L."/>
            <person name="Chang Y.J."/>
            <person name="Jeffries C.D."/>
            <person name="Brambilla E.M."/>
            <person name="Rohde M."/>
            <person name="Goker M."/>
            <person name="Detter J.C."/>
            <person name="Woyke T."/>
            <person name="Bristow J."/>
            <person name="Markowitz V."/>
            <person name="Hugenholtz P."/>
            <person name="Kyrpides N.C."/>
            <person name="Klenk H.P."/>
            <person name="Eisen J.A."/>
        </authorList>
    </citation>
    <scope>NUCLEOTIDE SEQUENCE [LARGE SCALE GENOMIC DNA]</scope>
    <source>
        <strain evidence="10 11">DSM 18170</strain>
    </source>
</reference>
<dbReference type="HOGENOM" id="CLU_015553_3_2_10"/>
<dbReference type="Proteomes" id="UP000007486">
    <property type="component" value="Chromosome"/>
</dbReference>
<sequence>MRKNMKTKYIFASSLLLSLAFTGCQDLDTAPEGDVVTTDQKEEVYIQNPERAEAAINAIYSQFNQRMPNADALGLERHNDIGYPTIMLATDANGMDVVSDNNGYNWQGSSLTFEDRDYTSYEAQMVWNDLYNIIFSSNNAIASFDPETDNPTFQMYLGRAYATRAFCYFNLAQLYQFTYVGNQDKPCVPLITNENSADAAANGAPRATVQAVYDQIEADLETGINYLKSAEDAGESRPDRRYIDQSVAYGIRARVALTKQEWAAAEEAAQTAISLSDARPATIEEVNHPTFWDVTEPDWMWGVLVEESDPVVSSGIVNWPSHMGSFNYGYAWYSGGKQINRALFNTIPDTDARKGWWLNADTVSANLTAAQQALMKGYGFGPYTQVKFAPYNNELETSTNANDIPLMRIEEMYLIMAEAQAMGGNAGTGRATLESFIQTYRDPEYTCTAASATDIQEEIYRQRRIEFWGEGLIWFDIMRLNKGVDRRGAGFPQAASVYNIEPGSAILLWRIPQNEINSNQALTEDDNNPSAPAPTPVQDITE</sequence>
<proteinExistence type="inferred from homology"/>
<accession>F0R1F7</accession>
<name>F0R1F7_PHOSB</name>
<protein>
    <submittedName>
        <fullName evidence="10">RagB/SusD domain-containing protein</fullName>
    </submittedName>
</protein>
<keyword evidence="11" id="KW-1185">Reference proteome</keyword>
<keyword evidence="4" id="KW-0472">Membrane</keyword>
<evidence type="ECO:0000256" key="7">
    <source>
        <dbReference type="SAM" id="SignalP"/>
    </source>
</evidence>
<dbReference type="PROSITE" id="PS51257">
    <property type="entry name" value="PROKAR_LIPOPROTEIN"/>
    <property type="match status" value="1"/>
</dbReference>
<dbReference type="Pfam" id="PF07980">
    <property type="entry name" value="SusD_RagB"/>
    <property type="match status" value="1"/>
</dbReference>
<dbReference type="EMBL" id="CP002530">
    <property type="protein sequence ID" value="ADY37401.1"/>
    <property type="molecule type" value="Genomic_DNA"/>
</dbReference>
<feature type="domain" description="RagB/SusD" evidence="8">
    <location>
        <begin position="371"/>
        <end position="524"/>
    </location>
</feature>
<dbReference type="Pfam" id="PF14322">
    <property type="entry name" value="SusD-like_3"/>
    <property type="match status" value="1"/>
</dbReference>
<evidence type="ECO:0000256" key="3">
    <source>
        <dbReference type="ARBA" id="ARBA00022729"/>
    </source>
</evidence>
<organism evidence="10 11">
    <name type="scientific">Phocaeicola salanitronis (strain DSM 18170 / JCM 13657 / CCUG 60908 / BL78)</name>
    <name type="common">Bacteroides salanitronis</name>
    <dbReference type="NCBI Taxonomy" id="667015"/>
    <lineage>
        <taxon>Bacteria</taxon>
        <taxon>Pseudomonadati</taxon>
        <taxon>Bacteroidota</taxon>
        <taxon>Bacteroidia</taxon>
        <taxon>Bacteroidales</taxon>
        <taxon>Bacteroidaceae</taxon>
        <taxon>Phocaeicola</taxon>
    </lineage>
</organism>
<dbReference type="AlphaFoldDB" id="F0R1F7"/>
<dbReference type="GO" id="GO:0009279">
    <property type="term" value="C:cell outer membrane"/>
    <property type="evidence" value="ECO:0007669"/>
    <property type="project" value="UniProtKB-SubCell"/>
</dbReference>
<evidence type="ECO:0000256" key="1">
    <source>
        <dbReference type="ARBA" id="ARBA00004442"/>
    </source>
</evidence>
<dbReference type="InterPro" id="IPR012944">
    <property type="entry name" value="SusD_RagB_dom"/>
</dbReference>
<evidence type="ECO:0000313" key="10">
    <source>
        <dbReference type="EMBL" id="ADY37401.1"/>
    </source>
</evidence>
<gene>
    <name evidence="10" type="ordered locus">Bacsa_2870</name>
</gene>
<evidence type="ECO:0000256" key="5">
    <source>
        <dbReference type="ARBA" id="ARBA00023237"/>
    </source>
</evidence>
<feature type="domain" description="SusD-like N-terminal" evidence="9">
    <location>
        <begin position="90"/>
        <end position="257"/>
    </location>
</feature>
<evidence type="ECO:0000256" key="6">
    <source>
        <dbReference type="SAM" id="MobiDB-lite"/>
    </source>
</evidence>
<evidence type="ECO:0000259" key="9">
    <source>
        <dbReference type="Pfam" id="PF14322"/>
    </source>
</evidence>
<evidence type="ECO:0000259" key="8">
    <source>
        <dbReference type="Pfam" id="PF07980"/>
    </source>
</evidence>
<dbReference type="KEGG" id="bsa:Bacsa_2870"/>
<evidence type="ECO:0000256" key="2">
    <source>
        <dbReference type="ARBA" id="ARBA00006275"/>
    </source>
</evidence>
<dbReference type="InterPro" id="IPR033985">
    <property type="entry name" value="SusD-like_N"/>
</dbReference>
<dbReference type="Gene3D" id="1.25.40.390">
    <property type="match status" value="1"/>
</dbReference>
<keyword evidence="3 7" id="KW-0732">Signal</keyword>
<comment type="similarity">
    <text evidence="2">Belongs to the SusD family.</text>
</comment>
<feature type="region of interest" description="Disordered" evidence="6">
    <location>
        <begin position="520"/>
        <end position="542"/>
    </location>
</feature>
<comment type="subcellular location">
    <subcellularLocation>
        <location evidence="1">Cell outer membrane</location>
    </subcellularLocation>
</comment>
<evidence type="ECO:0000313" key="11">
    <source>
        <dbReference type="Proteomes" id="UP000007486"/>
    </source>
</evidence>
<evidence type="ECO:0000256" key="4">
    <source>
        <dbReference type="ARBA" id="ARBA00023136"/>
    </source>
</evidence>
<dbReference type="InterPro" id="IPR011990">
    <property type="entry name" value="TPR-like_helical_dom_sf"/>
</dbReference>
<dbReference type="STRING" id="667015.Bacsa_2870"/>
<keyword evidence="5" id="KW-0998">Cell outer membrane</keyword>
<dbReference type="eggNOG" id="COG3193">
    <property type="taxonomic scope" value="Bacteria"/>
</dbReference>
<feature type="chain" id="PRO_5003259015" evidence="7">
    <location>
        <begin position="27"/>
        <end position="542"/>
    </location>
</feature>
<dbReference type="SUPFAM" id="SSF48452">
    <property type="entry name" value="TPR-like"/>
    <property type="match status" value="1"/>
</dbReference>